<keyword evidence="4" id="KW-0274">FAD</keyword>
<keyword evidence="3" id="KW-0285">Flavoprotein</keyword>
<dbReference type="SUPFAM" id="SSF53474">
    <property type="entry name" value="alpha/beta-Hydrolases"/>
    <property type="match status" value="1"/>
</dbReference>
<evidence type="ECO:0000259" key="6">
    <source>
        <dbReference type="Pfam" id="PF00561"/>
    </source>
</evidence>
<dbReference type="EMBL" id="LMWY01000004">
    <property type="protein sequence ID" value="KUO05622.1"/>
    <property type="molecule type" value="Genomic_DNA"/>
</dbReference>
<evidence type="ECO:0000313" key="7">
    <source>
        <dbReference type="EMBL" id="KUO05622.1"/>
    </source>
</evidence>
<name>A0A101U7F7_9ACTN</name>
<dbReference type="RefSeq" id="WP_062716932.1">
    <property type="nucleotide sequence ID" value="NZ_KQ948925.1"/>
</dbReference>
<dbReference type="PANTHER" id="PTHR47470:SF1">
    <property type="entry name" value="FAD-DEPENDENT OXIDOREDUCTASE 2 FAD BINDING DOMAIN-CONTAINING PROTEIN"/>
    <property type="match status" value="1"/>
</dbReference>
<sequence>MIFRTTNPRTARPALRKVRTTTTLRPLRHRLDPARVEEIPFRTSDGVRLGLTRVDPGDRAPAHDRPAVLLLHGHTASADMFLLPETRNLVDALLDEGHEPWLLDWRGSCRLPYNETGGRYTYDDVALYDIPEAVAHIRTRIGDRSLFVVAHCIGSLTLSLSMTAGLVPGLAGVVSQGVFLTPKLAGRTSLRMTLAGELLKSRIDHIPVDFRKVGLRSKYTPLFALASRKATCPDPTCQILHNSAWGTGASLFVHEHLTDATHDRLADLLGPAPLWILPHLRRIELARTVVRWHDTDHRYRALPQNALDAAARIDTPVLLLAGSENGLWLDSQRLCRDVLARRQPQLDVTYTEIPGYGHLDTFLGRGAALDVFGHILDFLEERR</sequence>
<evidence type="ECO:0000256" key="5">
    <source>
        <dbReference type="ARBA" id="ARBA00023002"/>
    </source>
</evidence>
<evidence type="ECO:0000313" key="8">
    <source>
        <dbReference type="Proteomes" id="UP000053429"/>
    </source>
</evidence>
<dbReference type="PANTHER" id="PTHR47470">
    <property type="entry name" value="CHOLESTEROL OXIDASE"/>
    <property type="match status" value="1"/>
</dbReference>
<proteinExistence type="inferred from homology"/>
<gene>
    <name evidence="7" type="ORF">AQJ67_05640</name>
</gene>
<keyword evidence="5" id="KW-0560">Oxidoreductase</keyword>
<comment type="similarity">
    <text evidence="2">Belongs to the GMC oxidoreductase family.</text>
</comment>
<dbReference type="OrthoDB" id="9787779at2"/>
<dbReference type="GO" id="GO:0016491">
    <property type="term" value="F:oxidoreductase activity"/>
    <property type="evidence" value="ECO:0007669"/>
    <property type="project" value="UniProtKB-KW"/>
</dbReference>
<keyword evidence="8" id="KW-1185">Reference proteome</keyword>
<dbReference type="Gene3D" id="3.40.50.1820">
    <property type="entry name" value="alpha/beta hydrolase"/>
    <property type="match status" value="1"/>
</dbReference>
<dbReference type="Proteomes" id="UP000053429">
    <property type="component" value="Unassembled WGS sequence"/>
</dbReference>
<dbReference type="InterPro" id="IPR029058">
    <property type="entry name" value="AB_hydrolase_fold"/>
</dbReference>
<reference evidence="7 8" key="1">
    <citation type="submission" date="2015-10" db="EMBL/GenBank/DDBJ databases">
        <title>Draft genome sequence of Streptomyces caeruleatus NRRL B-24802, type strain for the species Streptomyces caeruleatus.</title>
        <authorList>
            <person name="Ruckert C."/>
            <person name="Winkler A."/>
            <person name="Kalinowski J."/>
            <person name="Kampfer P."/>
            <person name="Glaeser S."/>
        </authorList>
    </citation>
    <scope>NUCLEOTIDE SEQUENCE [LARGE SCALE GENOMIC DNA]</scope>
    <source>
        <strain evidence="7 8">NRRL B-24802</strain>
    </source>
</reference>
<dbReference type="AlphaFoldDB" id="A0A101U7F7"/>
<evidence type="ECO:0000256" key="3">
    <source>
        <dbReference type="ARBA" id="ARBA00022630"/>
    </source>
</evidence>
<accession>A0A101U7F7</accession>
<evidence type="ECO:0000256" key="2">
    <source>
        <dbReference type="ARBA" id="ARBA00010790"/>
    </source>
</evidence>
<evidence type="ECO:0000256" key="4">
    <source>
        <dbReference type="ARBA" id="ARBA00022827"/>
    </source>
</evidence>
<comment type="caution">
    <text evidence="7">The sequence shown here is derived from an EMBL/GenBank/DDBJ whole genome shotgun (WGS) entry which is preliminary data.</text>
</comment>
<dbReference type="InterPro" id="IPR052542">
    <property type="entry name" value="Cholesterol_Oxidase"/>
</dbReference>
<dbReference type="InterPro" id="IPR000073">
    <property type="entry name" value="AB_hydrolase_1"/>
</dbReference>
<evidence type="ECO:0000256" key="1">
    <source>
        <dbReference type="ARBA" id="ARBA00001974"/>
    </source>
</evidence>
<organism evidence="7 8">
    <name type="scientific">Streptomyces caeruleatus</name>
    <dbReference type="NCBI Taxonomy" id="661399"/>
    <lineage>
        <taxon>Bacteria</taxon>
        <taxon>Bacillati</taxon>
        <taxon>Actinomycetota</taxon>
        <taxon>Actinomycetes</taxon>
        <taxon>Kitasatosporales</taxon>
        <taxon>Streptomycetaceae</taxon>
        <taxon>Streptomyces</taxon>
    </lineage>
</organism>
<comment type="cofactor">
    <cofactor evidence="1">
        <name>FAD</name>
        <dbReference type="ChEBI" id="CHEBI:57692"/>
    </cofactor>
</comment>
<dbReference type="STRING" id="661399.AQJ67_05640"/>
<dbReference type="Pfam" id="PF00561">
    <property type="entry name" value="Abhydrolase_1"/>
    <property type="match status" value="1"/>
</dbReference>
<protein>
    <submittedName>
        <fullName evidence="7">Esterase</fullName>
    </submittedName>
</protein>
<feature type="domain" description="AB hydrolase-1" evidence="6">
    <location>
        <begin position="66"/>
        <end position="158"/>
    </location>
</feature>